<comment type="subcellular location">
    <subcellularLocation>
        <location evidence="1">Cytoplasmic vesicle</location>
        <location evidence="1">Clathrin-coated vesicle</location>
    </subcellularLocation>
    <subcellularLocation>
        <location evidence="2">Membrane</location>
        <topology evidence="2">Peripheral membrane protein</topology>
    </subcellularLocation>
</comment>
<dbReference type="GO" id="GO:0016020">
    <property type="term" value="C:membrane"/>
    <property type="evidence" value="ECO:0007669"/>
    <property type="project" value="UniProtKB-SubCell"/>
</dbReference>
<comment type="similarity">
    <text evidence="3">Belongs to the GAPVD1 family.</text>
</comment>
<accession>A0AAV5WUE0</accession>
<sequence>GSLRMRRQSSGSSFYSEEGRRGSGGGGGAQLPLSKPTSEVGEDAPSLNSVSPPSGRLIDGIEGDLEGGTTPSGGLKGKFSIDMRSKKAAILQGLHRIGDKMKRGNSSAGLNSMRGSATMGDFSSTVERREEERMVEASRSSGDLINLDQPSADDILAKYQRGGVRGGMQQPVVLVDLSDSRDELAQPPEEMAPPIPDQSPSRPYYSPNNLTQCAAFFDAKKKLRFVLSGVGFLPTWSATSSSRDKSRGEDDTKEELVALLQVRIFKYVFLAEAVNGRERALCAQIRETIRCLGVFTPREVRKLVRSLKEDHRRRASYTLYLQQSRLSLLRLQAALERLTARVKREKSLTEECLVEMWINRFYLPVRQPSLLGQLEQQFVALHAQDEKTEWAEEHIERLWRQMEGDGVFRAAGANHREYARKCVERTLMARIYHMAFYPNNDADIYRDEVLYKALQQLASTVSPEHGQMAIPESLRGECPWPSAQHEIAVINAFKSPRDKLACIRSITFSRACETISNLLALTSSGPAAADDVTPILVYVVLMANPAALLSNVQYVEGFYANQMTGSDAYWWTQFRSAIEFIKTLL</sequence>
<dbReference type="InterPro" id="IPR045046">
    <property type="entry name" value="Vps9-like"/>
</dbReference>
<comment type="function">
    <text evidence="8">Acts both as a GTPase-activating protein (GAP) and a guanine nucleotide exchange factor (GEF), and participates in endocytosis. Acts by regulating the activation of rab-5 by exchanging bound GDP for free GTP at clathrin coated pits.</text>
</comment>
<evidence type="ECO:0000256" key="5">
    <source>
        <dbReference type="ARBA" id="ARBA00022583"/>
    </source>
</evidence>
<dbReference type="EMBL" id="BTSY01000006">
    <property type="protein sequence ID" value="GMT33372.1"/>
    <property type="molecule type" value="Genomic_DNA"/>
</dbReference>
<evidence type="ECO:0000256" key="10">
    <source>
        <dbReference type="ARBA" id="ARBA00074067"/>
    </source>
</evidence>
<evidence type="ECO:0000313" key="14">
    <source>
        <dbReference type="EMBL" id="GMT33372.1"/>
    </source>
</evidence>
<feature type="domain" description="VPS9" evidence="13">
    <location>
        <begin position="444"/>
        <end position="585"/>
    </location>
</feature>
<feature type="region of interest" description="Disordered" evidence="12">
    <location>
        <begin position="100"/>
        <end position="147"/>
    </location>
</feature>
<dbReference type="GO" id="GO:0030136">
    <property type="term" value="C:clathrin-coated vesicle"/>
    <property type="evidence" value="ECO:0007669"/>
    <property type="project" value="UniProtKB-SubCell"/>
</dbReference>
<dbReference type="GO" id="GO:0005096">
    <property type="term" value="F:GTPase activator activity"/>
    <property type="evidence" value="ECO:0007669"/>
    <property type="project" value="UniProtKB-KW"/>
</dbReference>
<gene>
    <name evidence="14" type="ORF">PFISCL1PPCAC_24669</name>
</gene>
<comment type="subunit">
    <text evidence="9">Interacts with GDP-bound rab-5. Interacts with alpha-adaptin.</text>
</comment>
<keyword evidence="11" id="KW-0175">Coiled coil</keyword>
<keyword evidence="7" id="KW-0472">Membrane</keyword>
<keyword evidence="15" id="KW-1185">Reference proteome</keyword>
<organism evidence="14 15">
    <name type="scientific">Pristionchus fissidentatus</name>
    <dbReference type="NCBI Taxonomy" id="1538716"/>
    <lineage>
        <taxon>Eukaryota</taxon>
        <taxon>Metazoa</taxon>
        <taxon>Ecdysozoa</taxon>
        <taxon>Nematoda</taxon>
        <taxon>Chromadorea</taxon>
        <taxon>Rhabditida</taxon>
        <taxon>Rhabditina</taxon>
        <taxon>Diplogasteromorpha</taxon>
        <taxon>Diplogasteroidea</taxon>
        <taxon>Neodiplogasteridae</taxon>
        <taxon>Pristionchus</taxon>
    </lineage>
</organism>
<feature type="compositionally biased region" description="Polar residues" evidence="12">
    <location>
        <begin position="104"/>
        <end position="115"/>
    </location>
</feature>
<proteinExistence type="inferred from homology"/>
<feature type="coiled-coil region" evidence="11">
    <location>
        <begin position="321"/>
        <end position="348"/>
    </location>
</feature>
<evidence type="ECO:0000256" key="7">
    <source>
        <dbReference type="ARBA" id="ARBA00023136"/>
    </source>
</evidence>
<name>A0AAV5WUE0_9BILA</name>
<feature type="region of interest" description="Disordered" evidence="12">
    <location>
        <begin position="1"/>
        <end position="79"/>
    </location>
</feature>
<dbReference type="InterPro" id="IPR003123">
    <property type="entry name" value="VPS9"/>
</dbReference>
<feature type="non-terminal residue" evidence="14">
    <location>
        <position position="1"/>
    </location>
</feature>
<dbReference type="GO" id="GO:0030139">
    <property type="term" value="C:endocytic vesicle"/>
    <property type="evidence" value="ECO:0007669"/>
    <property type="project" value="TreeGrafter"/>
</dbReference>
<dbReference type="Proteomes" id="UP001432322">
    <property type="component" value="Unassembled WGS sequence"/>
</dbReference>
<evidence type="ECO:0000256" key="4">
    <source>
        <dbReference type="ARBA" id="ARBA00022468"/>
    </source>
</evidence>
<comment type="caution">
    <text evidence="14">The sequence shown here is derived from an EMBL/GenBank/DDBJ whole genome shotgun (WGS) entry which is preliminary data.</text>
</comment>
<dbReference type="PROSITE" id="PS51205">
    <property type="entry name" value="VPS9"/>
    <property type="match status" value="1"/>
</dbReference>
<evidence type="ECO:0000259" key="13">
    <source>
        <dbReference type="PROSITE" id="PS51205"/>
    </source>
</evidence>
<evidence type="ECO:0000256" key="8">
    <source>
        <dbReference type="ARBA" id="ARBA00057996"/>
    </source>
</evidence>
<dbReference type="GO" id="GO:0005085">
    <property type="term" value="F:guanyl-nucleotide exchange factor activity"/>
    <property type="evidence" value="ECO:0007669"/>
    <property type="project" value="UniProtKB-KW"/>
</dbReference>
<evidence type="ECO:0000313" key="15">
    <source>
        <dbReference type="Proteomes" id="UP001432322"/>
    </source>
</evidence>
<keyword evidence="6" id="KW-0344">Guanine-nucleotide releasing factor</keyword>
<dbReference type="PANTHER" id="PTHR23101:SF25">
    <property type="entry name" value="GTPASE-ACTIVATING PROTEIN AND VPS9 DOMAIN-CONTAINING PROTEIN 1"/>
    <property type="match status" value="1"/>
</dbReference>
<evidence type="ECO:0000256" key="11">
    <source>
        <dbReference type="SAM" id="Coils"/>
    </source>
</evidence>
<dbReference type="SUPFAM" id="SSF109993">
    <property type="entry name" value="VPS9 domain"/>
    <property type="match status" value="1"/>
</dbReference>
<evidence type="ECO:0000256" key="1">
    <source>
        <dbReference type="ARBA" id="ARBA00004132"/>
    </source>
</evidence>
<dbReference type="SMART" id="SM00167">
    <property type="entry name" value="VPS9"/>
    <property type="match status" value="1"/>
</dbReference>
<evidence type="ECO:0000256" key="12">
    <source>
        <dbReference type="SAM" id="MobiDB-lite"/>
    </source>
</evidence>
<keyword evidence="4" id="KW-0343">GTPase activation</keyword>
<keyword evidence="5" id="KW-0254">Endocytosis</keyword>
<protein>
    <recommendedName>
        <fullName evidence="10">Receptor-mediated endocytosis protein 6</fullName>
    </recommendedName>
</protein>
<dbReference type="PANTHER" id="PTHR23101">
    <property type="entry name" value="RAB GDP/GTP EXCHANGE FACTOR"/>
    <property type="match status" value="1"/>
</dbReference>
<evidence type="ECO:0000256" key="3">
    <source>
        <dbReference type="ARBA" id="ARBA00008489"/>
    </source>
</evidence>
<dbReference type="GO" id="GO:0051049">
    <property type="term" value="P:regulation of transport"/>
    <property type="evidence" value="ECO:0007669"/>
    <property type="project" value="UniProtKB-ARBA"/>
</dbReference>
<dbReference type="InterPro" id="IPR037191">
    <property type="entry name" value="VPS9_dom_sf"/>
</dbReference>
<dbReference type="FunFam" id="1.20.1050.80:FF:000001">
    <property type="entry name" value="GTPase-activating protein and VPS9 domain-containing protein 1 isoform X1"/>
    <property type="match status" value="1"/>
</dbReference>
<evidence type="ECO:0000256" key="2">
    <source>
        <dbReference type="ARBA" id="ARBA00004170"/>
    </source>
</evidence>
<dbReference type="GO" id="GO:0006897">
    <property type="term" value="P:endocytosis"/>
    <property type="evidence" value="ECO:0007669"/>
    <property type="project" value="UniProtKB-KW"/>
</dbReference>
<dbReference type="AlphaFoldDB" id="A0AAV5WUE0"/>
<dbReference type="Gene3D" id="1.20.1050.80">
    <property type="entry name" value="VPS9 domain"/>
    <property type="match status" value="1"/>
</dbReference>
<reference evidence="14" key="1">
    <citation type="submission" date="2023-10" db="EMBL/GenBank/DDBJ databases">
        <title>Genome assembly of Pristionchus species.</title>
        <authorList>
            <person name="Yoshida K."/>
            <person name="Sommer R.J."/>
        </authorList>
    </citation>
    <scope>NUCLEOTIDE SEQUENCE</scope>
    <source>
        <strain evidence="14">RS5133</strain>
    </source>
</reference>
<evidence type="ECO:0000256" key="9">
    <source>
        <dbReference type="ARBA" id="ARBA00065347"/>
    </source>
</evidence>
<dbReference type="GO" id="GO:0031267">
    <property type="term" value="F:small GTPase binding"/>
    <property type="evidence" value="ECO:0007669"/>
    <property type="project" value="TreeGrafter"/>
</dbReference>
<evidence type="ECO:0000256" key="6">
    <source>
        <dbReference type="ARBA" id="ARBA00022658"/>
    </source>
</evidence>
<dbReference type="GO" id="GO:0005829">
    <property type="term" value="C:cytosol"/>
    <property type="evidence" value="ECO:0007669"/>
    <property type="project" value="TreeGrafter"/>
</dbReference>
<dbReference type="Pfam" id="PF02204">
    <property type="entry name" value="VPS9"/>
    <property type="match status" value="1"/>
</dbReference>
<feature type="compositionally biased region" description="Basic and acidic residues" evidence="12">
    <location>
        <begin position="126"/>
        <end position="136"/>
    </location>
</feature>